<dbReference type="AlphaFoldDB" id="A0A0C9UXD3"/>
<evidence type="ECO:0000313" key="2">
    <source>
        <dbReference type="EMBL" id="KIJ33912.1"/>
    </source>
</evidence>
<dbReference type="EMBL" id="KN837206">
    <property type="protein sequence ID" value="KIJ33912.1"/>
    <property type="molecule type" value="Genomic_DNA"/>
</dbReference>
<keyword evidence="3" id="KW-1185">Reference proteome</keyword>
<protein>
    <submittedName>
        <fullName evidence="2">Unplaced genomic scaffold SPHSTscaffold_131, whole genome shotgun sequence</fullName>
    </submittedName>
</protein>
<organism evidence="2 3">
    <name type="scientific">Sphaerobolus stellatus (strain SS14)</name>
    <dbReference type="NCBI Taxonomy" id="990650"/>
    <lineage>
        <taxon>Eukaryota</taxon>
        <taxon>Fungi</taxon>
        <taxon>Dikarya</taxon>
        <taxon>Basidiomycota</taxon>
        <taxon>Agaricomycotina</taxon>
        <taxon>Agaricomycetes</taxon>
        <taxon>Phallomycetidae</taxon>
        <taxon>Geastrales</taxon>
        <taxon>Sphaerobolaceae</taxon>
        <taxon>Sphaerobolus</taxon>
    </lineage>
</organism>
<proteinExistence type="predicted"/>
<keyword evidence="1" id="KW-0103">Bromodomain</keyword>
<dbReference type="SUPFAM" id="SSF47370">
    <property type="entry name" value="Bromodomain"/>
    <property type="match status" value="1"/>
</dbReference>
<dbReference type="Proteomes" id="UP000054279">
    <property type="component" value="Unassembled WGS sequence"/>
</dbReference>
<dbReference type="GO" id="GO:0006325">
    <property type="term" value="P:chromatin organization"/>
    <property type="evidence" value="ECO:0007669"/>
    <property type="project" value="UniProtKB-ARBA"/>
</dbReference>
<dbReference type="InterPro" id="IPR036427">
    <property type="entry name" value="Bromodomain-like_sf"/>
</dbReference>
<name>A0A0C9UXD3_SPHS4</name>
<dbReference type="HOGENOM" id="CLU_1138605_0_0_1"/>
<reference evidence="2 3" key="1">
    <citation type="submission" date="2014-06" db="EMBL/GenBank/DDBJ databases">
        <title>Evolutionary Origins and Diversification of the Mycorrhizal Mutualists.</title>
        <authorList>
            <consortium name="DOE Joint Genome Institute"/>
            <consortium name="Mycorrhizal Genomics Consortium"/>
            <person name="Kohler A."/>
            <person name="Kuo A."/>
            <person name="Nagy L.G."/>
            <person name="Floudas D."/>
            <person name="Copeland A."/>
            <person name="Barry K.W."/>
            <person name="Cichocki N."/>
            <person name="Veneault-Fourrey C."/>
            <person name="LaButti K."/>
            <person name="Lindquist E.A."/>
            <person name="Lipzen A."/>
            <person name="Lundell T."/>
            <person name="Morin E."/>
            <person name="Murat C."/>
            <person name="Riley R."/>
            <person name="Ohm R."/>
            <person name="Sun H."/>
            <person name="Tunlid A."/>
            <person name="Henrissat B."/>
            <person name="Grigoriev I.V."/>
            <person name="Hibbett D.S."/>
            <person name="Martin F."/>
        </authorList>
    </citation>
    <scope>NUCLEOTIDE SEQUENCE [LARGE SCALE GENOMIC DNA]</scope>
    <source>
        <strain evidence="2 3">SS14</strain>
    </source>
</reference>
<evidence type="ECO:0000256" key="1">
    <source>
        <dbReference type="ARBA" id="ARBA00023117"/>
    </source>
</evidence>
<gene>
    <name evidence="2" type="ORF">M422DRAFT_52226</name>
</gene>
<accession>A0A0C9UXD3</accession>
<evidence type="ECO:0000313" key="3">
    <source>
        <dbReference type="Proteomes" id="UP000054279"/>
    </source>
</evidence>
<dbReference type="Gene3D" id="1.20.920.10">
    <property type="entry name" value="Bromodomain-like"/>
    <property type="match status" value="1"/>
</dbReference>
<sequence length="244" mass="27654">MADERLANIVREDLKKWCVELQDRIWPSAVAVKDAVPPNPDSLWNPPEVIMPDEILESLQYKKAAQWAFSMQWGDSLLQALQASYARWDEEPTIPQHHAQVKRAHQKQVVTATKAVGLTMPIQNEADECGRAMRDAMQLILAKIQDWKEDGQLVAVKFKAKSKDPKHKKIIKNHMTTSMMSQCIGALKYPTWESFAADWTLLLENGAWIFGDDEMELKNLAAIAESQKGTELLEAIIPLFSDKS</sequence>